<feature type="domain" description="BACON" evidence="3">
    <location>
        <begin position="165"/>
        <end position="223"/>
    </location>
</feature>
<evidence type="ECO:0000259" key="3">
    <source>
        <dbReference type="Pfam" id="PF13004"/>
    </source>
</evidence>
<feature type="coiled-coil region" evidence="1">
    <location>
        <begin position="333"/>
        <end position="360"/>
    </location>
</feature>
<organism evidence="4 5">
    <name type="scientific">Pseudarcicella hirudinis</name>
    <dbReference type="NCBI Taxonomy" id="1079859"/>
    <lineage>
        <taxon>Bacteria</taxon>
        <taxon>Pseudomonadati</taxon>
        <taxon>Bacteroidota</taxon>
        <taxon>Cytophagia</taxon>
        <taxon>Cytophagales</taxon>
        <taxon>Flectobacillaceae</taxon>
        <taxon>Pseudarcicella</taxon>
    </lineage>
</organism>
<dbReference type="AlphaFoldDB" id="A0A1I5YSN4"/>
<dbReference type="InterPro" id="IPR013783">
    <property type="entry name" value="Ig-like_fold"/>
</dbReference>
<dbReference type="InterPro" id="IPR008979">
    <property type="entry name" value="Galactose-bd-like_sf"/>
</dbReference>
<reference evidence="4 5" key="1">
    <citation type="submission" date="2016-10" db="EMBL/GenBank/DDBJ databases">
        <authorList>
            <person name="de Groot N.N."/>
        </authorList>
    </citation>
    <scope>NUCLEOTIDE SEQUENCE [LARGE SCALE GENOMIC DNA]</scope>
    <source>
        <strain evidence="5">E92,LMG 26720,CCM 7988</strain>
    </source>
</reference>
<evidence type="ECO:0000313" key="4">
    <source>
        <dbReference type="EMBL" id="SFQ47162.1"/>
    </source>
</evidence>
<dbReference type="STRING" id="1079859.SAMN04515674_12135"/>
<feature type="signal peptide" evidence="2">
    <location>
        <begin position="1"/>
        <end position="21"/>
    </location>
</feature>
<keyword evidence="1" id="KW-0175">Coiled coil</keyword>
<dbReference type="SUPFAM" id="SSF49785">
    <property type="entry name" value="Galactose-binding domain-like"/>
    <property type="match status" value="1"/>
</dbReference>
<dbReference type="EMBL" id="FOXH01000021">
    <property type="protein sequence ID" value="SFQ47162.1"/>
    <property type="molecule type" value="Genomic_DNA"/>
</dbReference>
<proteinExistence type="predicted"/>
<dbReference type="Gene3D" id="2.60.120.260">
    <property type="entry name" value="Galactose-binding domain-like"/>
    <property type="match status" value="1"/>
</dbReference>
<evidence type="ECO:0000313" key="5">
    <source>
        <dbReference type="Proteomes" id="UP000199306"/>
    </source>
</evidence>
<evidence type="ECO:0000256" key="2">
    <source>
        <dbReference type="SAM" id="SignalP"/>
    </source>
</evidence>
<dbReference type="RefSeq" id="WP_092019687.1">
    <property type="nucleotide sequence ID" value="NZ_FOXH01000021.1"/>
</dbReference>
<dbReference type="Gene3D" id="2.60.40.10">
    <property type="entry name" value="Immunoglobulins"/>
    <property type="match status" value="1"/>
</dbReference>
<accession>A0A1I5YSN4</accession>
<dbReference type="CDD" id="cd14948">
    <property type="entry name" value="BACON"/>
    <property type="match status" value="1"/>
</dbReference>
<dbReference type="Proteomes" id="UP000199306">
    <property type="component" value="Unassembled WGS sequence"/>
</dbReference>
<protein>
    <submittedName>
        <fullName evidence="4">Putative binding domain-containing protein, N-terminal</fullName>
    </submittedName>
</protein>
<keyword evidence="5" id="KW-1185">Reference proteome</keyword>
<dbReference type="OrthoDB" id="1163828at2"/>
<feature type="chain" id="PRO_5011722683" evidence="2">
    <location>
        <begin position="22"/>
        <end position="360"/>
    </location>
</feature>
<name>A0A1I5YSN4_9BACT</name>
<keyword evidence="2" id="KW-0732">Signal</keyword>
<gene>
    <name evidence="4" type="ORF">SAMN04515674_12135</name>
</gene>
<dbReference type="Pfam" id="PF13004">
    <property type="entry name" value="BACON"/>
    <property type="match status" value="1"/>
</dbReference>
<sequence length="360" mass="37480">MRKLYFVLGLVLVLFSLKTNAQICTTAPSTSTSGNDTEGYTYSFNITQAGSYTFKITYASGESNPTGKIIVDSDAAIQFTLSNTASWTPSVEATISGVTKTLSVGTHSVRITGATGVSASAFSHNKLCAVSSGTSSSLSVSPGTISPPASGAGSYTITVSSNVTWTVSTNSNTWFSVSTTSGSNNGSFNITVQDNTSATSRSGTVTVTGGSGAGSQNITVSQAGASGGGGTGTVNGANLGEYVGVNASNTGQSLAGISSFNLAVNGKVLANEVRVRTGWADFVFDKNYTLKNLSQVEQYIKVHKHLPEIPSASEVDEKGISVGEMNAKLLQKIEELTLYIIQQEKDIKALEKKYRNSKQK</sequence>
<dbReference type="InterPro" id="IPR024361">
    <property type="entry name" value="BACON"/>
</dbReference>
<evidence type="ECO:0000256" key="1">
    <source>
        <dbReference type="SAM" id="Coils"/>
    </source>
</evidence>